<gene>
    <name evidence="14" type="primary">odhB</name>
    <name evidence="14" type="ORF">QJT92_09045</name>
</gene>
<evidence type="ECO:0000256" key="10">
    <source>
        <dbReference type="ARBA" id="ARBA00052761"/>
    </source>
</evidence>
<protein>
    <recommendedName>
        <fullName evidence="5 11">Dihydrolipoyllysine-residue succinyltransferase component of 2-oxoglutarate dehydrogenase complex</fullName>
        <ecNumber evidence="4 11">2.3.1.61</ecNumber>
    </recommendedName>
    <alternativeName>
        <fullName evidence="11">2-oxoglutarate dehydrogenase complex component E2</fullName>
    </alternativeName>
</protein>
<evidence type="ECO:0000256" key="2">
    <source>
        <dbReference type="ARBA" id="ARBA00005145"/>
    </source>
</evidence>
<feature type="domain" description="Lipoyl-binding" evidence="12">
    <location>
        <begin position="2"/>
        <end position="77"/>
    </location>
</feature>
<dbReference type="InterPro" id="IPR023213">
    <property type="entry name" value="CAT-like_dom_sf"/>
</dbReference>
<dbReference type="PANTHER" id="PTHR43416:SF5">
    <property type="entry name" value="DIHYDROLIPOYLLYSINE-RESIDUE SUCCINYLTRANSFERASE COMPONENT OF 2-OXOGLUTARATE DEHYDROGENASE COMPLEX, MITOCHONDRIAL"/>
    <property type="match status" value="1"/>
</dbReference>
<keyword evidence="9 11" id="KW-0012">Acyltransferase</keyword>
<organism evidence="14 15">
    <name type="scientific">Phocoenobacter skyensis</name>
    <dbReference type="NCBI Taxonomy" id="97481"/>
    <lineage>
        <taxon>Bacteria</taxon>
        <taxon>Pseudomonadati</taxon>
        <taxon>Pseudomonadota</taxon>
        <taxon>Gammaproteobacteria</taxon>
        <taxon>Pasteurellales</taxon>
        <taxon>Pasteurellaceae</taxon>
        <taxon>Phocoenobacter</taxon>
    </lineage>
</organism>
<dbReference type="CDD" id="cd06849">
    <property type="entry name" value="lipoyl_domain"/>
    <property type="match status" value="1"/>
</dbReference>
<dbReference type="PROSITE" id="PS50968">
    <property type="entry name" value="BIOTINYL_LIPOYL"/>
    <property type="match status" value="1"/>
</dbReference>
<evidence type="ECO:0000256" key="8">
    <source>
        <dbReference type="ARBA" id="ARBA00022823"/>
    </source>
</evidence>
<evidence type="ECO:0000313" key="14">
    <source>
        <dbReference type="EMBL" id="MDP8086063.1"/>
    </source>
</evidence>
<dbReference type="SUPFAM" id="SSF47005">
    <property type="entry name" value="Peripheral subunit-binding domain of 2-oxo acid dehydrogenase complex"/>
    <property type="match status" value="1"/>
</dbReference>
<dbReference type="InterPro" id="IPR006255">
    <property type="entry name" value="SucB"/>
</dbReference>
<comment type="catalytic activity">
    <reaction evidence="10 11">
        <text>N(6)-[(R)-dihydrolipoyl]-L-lysyl-[protein] + succinyl-CoA = N(6)-[(R)-S(8)-succinyldihydrolipoyl]-L-lysyl-[protein] + CoA</text>
        <dbReference type="Rhea" id="RHEA:15213"/>
        <dbReference type="Rhea" id="RHEA-COMP:10475"/>
        <dbReference type="Rhea" id="RHEA-COMP:20092"/>
        <dbReference type="ChEBI" id="CHEBI:57287"/>
        <dbReference type="ChEBI" id="CHEBI:57292"/>
        <dbReference type="ChEBI" id="CHEBI:83100"/>
        <dbReference type="ChEBI" id="CHEBI:83120"/>
        <dbReference type="EC" id="2.3.1.61"/>
    </reaction>
</comment>
<evidence type="ECO:0000256" key="4">
    <source>
        <dbReference type="ARBA" id="ARBA00012945"/>
    </source>
</evidence>
<dbReference type="EMBL" id="JASAVS010000022">
    <property type="protein sequence ID" value="MDP8086063.1"/>
    <property type="molecule type" value="Genomic_DNA"/>
</dbReference>
<comment type="pathway">
    <text evidence="2 11">Amino-acid degradation; L-lysine degradation via saccharopine pathway; glutaryl-CoA from L-lysine: step 6/6.</text>
</comment>
<dbReference type="InterPro" id="IPR001078">
    <property type="entry name" value="2-oxoacid_DH_actylTfrase"/>
</dbReference>
<dbReference type="InterPro" id="IPR004167">
    <property type="entry name" value="PSBD"/>
</dbReference>
<evidence type="ECO:0000256" key="9">
    <source>
        <dbReference type="ARBA" id="ARBA00023315"/>
    </source>
</evidence>
<dbReference type="GO" id="GO:0004149">
    <property type="term" value="F:dihydrolipoyllysine-residue succinyltransferase activity"/>
    <property type="evidence" value="ECO:0007669"/>
    <property type="project" value="UniProtKB-EC"/>
</dbReference>
<dbReference type="SUPFAM" id="SSF52777">
    <property type="entry name" value="CoA-dependent acyltransferases"/>
    <property type="match status" value="1"/>
</dbReference>
<proteinExistence type="inferred from homology"/>
<dbReference type="NCBIfam" id="TIGR01347">
    <property type="entry name" value="sucB"/>
    <property type="match status" value="1"/>
</dbReference>
<dbReference type="Gene3D" id="3.30.559.10">
    <property type="entry name" value="Chloramphenicol acetyltransferase-like domain"/>
    <property type="match status" value="1"/>
</dbReference>
<dbReference type="InterPro" id="IPR011053">
    <property type="entry name" value="Single_hybrid_motif"/>
</dbReference>
<evidence type="ECO:0000256" key="7">
    <source>
        <dbReference type="ARBA" id="ARBA00022679"/>
    </source>
</evidence>
<evidence type="ECO:0000313" key="15">
    <source>
        <dbReference type="Proteomes" id="UP001224812"/>
    </source>
</evidence>
<comment type="similarity">
    <text evidence="3 11">Belongs to the 2-oxoacid dehydrogenase family.</text>
</comment>
<reference evidence="14 15" key="1">
    <citation type="journal article" date="2023" name="Front. Microbiol.">
        <title>Phylogeography and host specificity of Pasteurellaceae pathogenic to sea-farmed fish in the north-east Atlantic.</title>
        <authorList>
            <person name="Gulla S."/>
            <person name="Colquhoun D.J."/>
            <person name="Olsen A.B."/>
            <person name="Spilsberg B."/>
            <person name="Lagesen K."/>
            <person name="Aakesson C.P."/>
            <person name="Strom S."/>
            <person name="Manji F."/>
            <person name="Birkbeck T.H."/>
            <person name="Nilsen H.K."/>
        </authorList>
    </citation>
    <scope>NUCLEOTIDE SEQUENCE [LARGE SCALE GENOMIC DNA]</scope>
    <source>
        <strain evidence="14 15">VIO11850</strain>
    </source>
</reference>
<dbReference type="SUPFAM" id="SSF51230">
    <property type="entry name" value="Single hybrid motif"/>
    <property type="match status" value="1"/>
</dbReference>
<comment type="caution">
    <text evidence="14">The sequence shown here is derived from an EMBL/GenBank/DDBJ whole genome shotgun (WGS) entry which is preliminary data.</text>
</comment>
<keyword evidence="8 11" id="KW-0450">Lipoyl</keyword>
<dbReference type="EC" id="2.3.1.61" evidence="4 11"/>
<keyword evidence="15" id="KW-1185">Reference proteome</keyword>
<evidence type="ECO:0000256" key="1">
    <source>
        <dbReference type="ARBA" id="ARBA00004052"/>
    </source>
</evidence>
<name>A0ABT9JMM2_9PAST</name>
<dbReference type="Pfam" id="PF00198">
    <property type="entry name" value="2-oxoacid_dh"/>
    <property type="match status" value="1"/>
</dbReference>
<dbReference type="InterPro" id="IPR000089">
    <property type="entry name" value="Biotin_lipoyl"/>
</dbReference>
<dbReference type="InterPro" id="IPR050537">
    <property type="entry name" value="2-oxoacid_dehydrogenase"/>
</dbReference>
<accession>A0ABT9JMM2</accession>
<dbReference type="InterPro" id="IPR036625">
    <property type="entry name" value="E3-bd_dom_sf"/>
</dbReference>
<evidence type="ECO:0000259" key="12">
    <source>
        <dbReference type="PROSITE" id="PS50968"/>
    </source>
</evidence>
<comment type="cofactor">
    <cofactor evidence="11">
        <name>(R)-lipoate</name>
        <dbReference type="ChEBI" id="CHEBI:83088"/>
    </cofactor>
    <text evidence="11">Binds 1 lipoyl cofactor covalently.</text>
</comment>
<feature type="domain" description="Peripheral subunit-binding (PSBD)" evidence="13">
    <location>
        <begin position="113"/>
        <end position="150"/>
    </location>
</feature>
<keyword evidence="6 11" id="KW-0816">Tricarboxylic acid cycle</keyword>
<dbReference type="Gene3D" id="2.40.50.100">
    <property type="match status" value="1"/>
</dbReference>
<dbReference type="Proteomes" id="UP001224812">
    <property type="component" value="Unassembled WGS sequence"/>
</dbReference>
<comment type="function">
    <text evidence="1 11">E2 component of the 2-oxoglutarate dehydrogenase (OGDH) complex which catalyzes the second step in the conversion of 2-oxoglutarate to succinyl-CoA and CO(2).</text>
</comment>
<dbReference type="PROSITE" id="PS51826">
    <property type="entry name" value="PSBD"/>
    <property type="match status" value="1"/>
</dbReference>
<sequence length="402" mass="44382">MTIEILTPDLPESVSDATVTTWHKKVGDSVERDEIIVEIETDKVMLEVPAEKAGVITEILEDEGATVVSKQLLGKLSSSQDGKLTTATVDKTESTPLDRRTAAIENDQHLSNAQSPAIRRLLAEHEINSDDIKGTGVGGRITRSDVETVLATQKTTQTPSEPLETVTYSGRSEKRVPMTRLRKRIAERLLEAKNTTAMLTTFNEVDMQPIMQLRKTYGDKFEQQHDVRLGFMSFYIKAVVEALKRYPEVNASIDGSDVVYHNYFDVSIAVSTPRGLVTPVLRDCDKLSMADIEKSIKALAIKGRDSKLTVEDLTGGNFTITNGGVFGSLMSTPIINPPQSAILGMHTIKDRPVAINGEVVIRPMMYLALSYDHRLIDGKESVGFLVTIKDLLEDPTRLLLDI</sequence>
<evidence type="ECO:0000256" key="11">
    <source>
        <dbReference type="RuleBase" id="RU361138"/>
    </source>
</evidence>
<dbReference type="PANTHER" id="PTHR43416">
    <property type="entry name" value="DIHYDROLIPOYLLYSINE-RESIDUE SUCCINYLTRANSFERASE COMPONENT OF 2-OXOGLUTARATE DEHYDROGENASE COMPLEX, MITOCHONDRIAL-RELATED"/>
    <property type="match status" value="1"/>
</dbReference>
<keyword evidence="7 11" id="KW-0808">Transferase</keyword>
<evidence type="ECO:0000256" key="3">
    <source>
        <dbReference type="ARBA" id="ARBA00007317"/>
    </source>
</evidence>
<evidence type="ECO:0000259" key="13">
    <source>
        <dbReference type="PROSITE" id="PS51826"/>
    </source>
</evidence>
<dbReference type="Pfam" id="PF02817">
    <property type="entry name" value="E3_binding"/>
    <property type="match status" value="1"/>
</dbReference>
<evidence type="ECO:0000256" key="6">
    <source>
        <dbReference type="ARBA" id="ARBA00022532"/>
    </source>
</evidence>
<dbReference type="Pfam" id="PF00364">
    <property type="entry name" value="Biotin_lipoyl"/>
    <property type="match status" value="1"/>
</dbReference>
<dbReference type="NCBIfam" id="NF004309">
    <property type="entry name" value="PRK05704.1"/>
    <property type="match status" value="1"/>
</dbReference>
<dbReference type="RefSeq" id="WP_306383956.1">
    <property type="nucleotide sequence ID" value="NZ_JASAVR010000021.1"/>
</dbReference>
<dbReference type="Gene3D" id="4.10.320.10">
    <property type="entry name" value="E3-binding domain"/>
    <property type="match status" value="1"/>
</dbReference>
<evidence type="ECO:0000256" key="5">
    <source>
        <dbReference type="ARBA" id="ARBA00019511"/>
    </source>
</evidence>